<dbReference type="Gene3D" id="1.10.1670.10">
    <property type="entry name" value="Helix-hairpin-Helix base-excision DNA repair enzymes (C-terminal)"/>
    <property type="match status" value="1"/>
</dbReference>
<evidence type="ECO:0000256" key="12">
    <source>
        <dbReference type="ARBA" id="ARBA00023204"/>
    </source>
</evidence>
<dbReference type="Gene3D" id="1.10.340.30">
    <property type="entry name" value="Hypothetical protein, domain 2"/>
    <property type="match status" value="1"/>
</dbReference>
<dbReference type="PANTHER" id="PTHR42944:SF1">
    <property type="entry name" value="ADENINE DNA GLYCOSYLASE"/>
    <property type="match status" value="1"/>
</dbReference>
<dbReference type="GO" id="GO:0035485">
    <property type="term" value="F:adenine/guanine mispair binding"/>
    <property type="evidence" value="ECO:0007669"/>
    <property type="project" value="TreeGrafter"/>
</dbReference>
<accession>A0A8S0XFG8</accession>
<keyword evidence="11" id="KW-0411">Iron-sulfur</keyword>
<evidence type="ECO:0000256" key="9">
    <source>
        <dbReference type="ARBA" id="ARBA00022801"/>
    </source>
</evidence>
<comment type="cofactor">
    <cofactor evidence="14">
        <name>[4Fe-4S] cluster</name>
        <dbReference type="ChEBI" id="CHEBI:49883"/>
    </cofactor>
    <text evidence="14">Binds 1 [4Fe-4S] cluster.</text>
</comment>
<keyword evidence="7" id="KW-0479">Metal-binding</keyword>
<dbReference type="InterPro" id="IPR003265">
    <property type="entry name" value="HhH-GPD_domain"/>
</dbReference>
<dbReference type="InterPro" id="IPR004036">
    <property type="entry name" value="Endonuclease-III-like_CS2"/>
</dbReference>
<evidence type="ECO:0000256" key="11">
    <source>
        <dbReference type="ARBA" id="ARBA00023014"/>
    </source>
</evidence>
<dbReference type="InterPro" id="IPR023170">
    <property type="entry name" value="HhH_base_excis_C"/>
</dbReference>
<name>A0A8S0XFG8_9GAMM</name>
<evidence type="ECO:0000256" key="2">
    <source>
        <dbReference type="ARBA" id="ARBA00002933"/>
    </source>
</evidence>
<comment type="similarity">
    <text evidence="3 14">Belongs to the Nth/MutY family.</text>
</comment>
<protein>
    <recommendedName>
        <fullName evidence="5 14">Adenine DNA glycosylase</fullName>
        <ecNumber evidence="4 14">3.2.2.31</ecNumber>
    </recommendedName>
</protein>
<keyword evidence="8 14" id="KW-0227">DNA damage</keyword>
<dbReference type="Pfam" id="PF00730">
    <property type="entry name" value="HhH-GPD"/>
    <property type="match status" value="1"/>
</dbReference>
<evidence type="ECO:0000259" key="15">
    <source>
        <dbReference type="SMART" id="SM00478"/>
    </source>
</evidence>
<dbReference type="AlphaFoldDB" id="A0A8S0XFG8"/>
<dbReference type="SUPFAM" id="SSF55811">
    <property type="entry name" value="Nudix"/>
    <property type="match status" value="1"/>
</dbReference>
<evidence type="ECO:0000256" key="4">
    <source>
        <dbReference type="ARBA" id="ARBA00012045"/>
    </source>
</evidence>
<dbReference type="SUPFAM" id="SSF48150">
    <property type="entry name" value="DNA-glycosylase"/>
    <property type="match status" value="1"/>
</dbReference>
<dbReference type="GO" id="GO:0006298">
    <property type="term" value="P:mismatch repair"/>
    <property type="evidence" value="ECO:0007669"/>
    <property type="project" value="TreeGrafter"/>
</dbReference>
<dbReference type="CDD" id="cd03431">
    <property type="entry name" value="NUDIX_DNA_Glycosylase_C-MutY"/>
    <property type="match status" value="1"/>
</dbReference>
<keyword evidence="17" id="KW-1185">Reference proteome</keyword>
<feature type="domain" description="HhH-GPD" evidence="15">
    <location>
        <begin position="58"/>
        <end position="207"/>
    </location>
</feature>
<dbReference type="GO" id="GO:0034039">
    <property type="term" value="F:8-oxo-7,8-dihydroguanine DNA N-glycosylase activity"/>
    <property type="evidence" value="ECO:0007669"/>
    <property type="project" value="TreeGrafter"/>
</dbReference>
<dbReference type="PANTHER" id="PTHR42944">
    <property type="entry name" value="ADENINE DNA GLYCOSYLASE"/>
    <property type="match status" value="1"/>
</dbReference>
<reference evidence="16 17" key="1">
    <citation type="submission" date="2020-02" db="EMBL/GenBank/DDBJ databases">
        <authorList>
            <person name="Hogendoorn C."/>
        </authorList>
    </citation>
    <scope>NUCLEOTIDE SEQUENCE [LARGE SCALE GENOMIC DNA]</scope>
    <source>
        <strain evidence="16">METHB21</strain>
    </source>
</reference>
<keyword evidence="12" id="KW-0234">DNA repair</keyword>
<organism evidence="16 17">
    <name type="scientific">Candidatus Methylobacter favarea</name>
    <dbReference type="NCBI Taxonomy" id="2707345"/>
    <lineage>
        <taxon>Bacteria</taxon>
        <taxon>Pseudomonadati</taxon>
        <taxon>Pseudomonadota</taxon>
        <taxon>Gammaproteobacteria</taxon>
        <taxon>Methylococcales</taxon>
        <taxon>Methylococcaceae</taxon>
        <taxon>Methylobacter</taxon>
    </lineage>
</organism>
<dbReference type="EC" id="3.2.2.31" evidence="4 14"/>
<dbReference type="GO" id="GO:0000701">
    <property type="term" value="F:purine-specific mismatch base pair DNA N-glycosylase activity"/>
    <property type="evidence" value="ECO:0007669"/>
    <property type="project" value="UniProtKB-EC"/>
</dbReference>
<evidence type="ECO:0000313" key="16">
    <source>
        <dbReference type="EMBL" id="CAA9890417.1"/>
    </source>
</evidence>
<dbReference type="InterPro" id="IPR044298">
    <property type="entry name" value="MIG/MutY"/>
</dbReference>
<evidence type="ECO:0000313" key="17">
    <source>
        <dbReference type="Proteomes" id="UP000494216"/>
    </source>
</evidence>
<proteinExistence type="inferred from homology"/>
<dbReference type="Pfam" id="PF14815">
    <property type="entry name" value="NUDIX_4"/>
    <property type="match status" value="1"/>
</dbReference>
<keyword evidence="13 14" id="KW-0326">Glycosidase</keyword>
<dbReference type="Gene3D" id="3.90.79.10">
    <property type="entry name" value="Nucleoside Triphosphate Pyrophosphohydrolase"/>
    <property type="match status" value="1"/>
</dbReference>
<keyword evidence="9 16" id="KW-0378">Hydrolase</keyword>
<dbReference type="GO" id="GO:0046872">
    <property type="term" value="F:metal ion binding"/>
    <property type="evidence" value="ECO:0007669"/>
    <property type="project" value="UniProtKB-UniRule"/>
</dbReference>
<keyword evidence="6" id="KW-0004">4Fe-4S</keyword>
<evidence type="ECO:0000256" key="10">
    <source>
        <dbReference type="ARBA" id="ARBA00023004"/>
    </source>
</evidence>
<dbReference type="GO" id="GO:0006284">
    <property type="term" value="P:base-excision repair"/>
    <property type="evidence" value="ECO:0007669"/>
    <property type="project" value="UniProtKB-UniRule"/>
</dbReference>
<evidence type="ECO:0000256" key="3">
    <source>
        <dbReference type="ARBA" id="ARBA00008343"/>
    </source>
</evidence>
<dbReference type="InterPro" id="IPR015797">
    <property type="entry name" value="NUDIX_hydrolase-like_dom_sf"/>
</dbReference>
<evidence type="ECO:0000256" key="1">
    <source>
        <dbReference type="ARBA" id="ARBA00000843"/>
    </source>
</evidence>
<dbReference type="GO" id="GO:0032357">
    <property type="term" value="F:oxidized purine DNA binding"/>
    <property type="evidence" value="ECO:0007669"/>
    <property type="project" value="TreeGrafter"/>
</dbReference>
<sequence length="369" mass="41376">MFCKNEGNSRPYSFFRASSMTPTAFQQNILAWFDRYGRKDLPWQKDITPYRVWLSETMLQQTQVATVIPYFNSFIDKFPTLEKLAQAPIDEVLHLWSGLGYYARARNLHKAAQLVAEQGRFPETLHELIQLPGIGVSTAGAILSIAFKNSHPILDGNVKRLLTRFKGIAGWPGNSKVNKRLWAISASLTPVHQVADYTQAVMDLGATVCTRSKPVCISCPLQSHCVAKITNNISAYPTPKPARALPVRQLTFLILRNNAGEILLEKRPPTGIWGGLWSLPEFDSLESARTWCLAKNMPIAALQSLPSRRHTFSHYHLDYTPVLVQTDSAVNIVMEANQTVWYKAEQISDLGLAAPIKLLLKHDTGEKHD</sequence>
<evidence type="ECO:0000256" key="14">
    <source>
        <dbReference type="RuleBase" id="RU365096"/>
    </source>
</evidence>
<gene>
    <name evidence="16" type="primary">mutY</name>
    <name evidence="16" type="ORF">METHB2_210049</name>
</gene>
<evidence type="ECO:0000256" key="6">
    <source>
        <dbReference type="ARBA" id="ARBA00022485"/>
    </source>
</evidence>
<dbReference type="InterPro" id="IPR029119">
    <property type="entry name" value="MutY_C"/>
</dbReference>
<dbReference type="NCBIfam" id="TIGR01084">
    <property type="entry name" value="mutY"/>
    <property type="match status" value="1"/>
</dbReference>
<dbReference type="InterPro" id="IPR011257">
    <property type="entry name" value="DNA_glycosylase"/>
</dbReference>
<evidence type="ECO:0000256" key="8">
    <source>
        <dbReference type="ARBA" id="ARBA00022763"/>
    </source>
</evidence>
<dbReference type="InterPro" id="IPR005760">
    <property type="entry name" value="A/G_AdeGlyc_MutY"/>
</dbReference>
<dbReference type="Proteomes" id="UP000494216">
    <property type="component" value="Unassembled WGS sequence"/>
</dbReference>
<dbReference type="PROSITE" id="PS01155">
    <property type="entry name" value="ENDONUCLEASE_III_2"/>
    <property type="match status" value="1"/>
</dbReference>
<keyword evidence="10 14" id="KW-0408">Iron</keyword>
<evidence type="ECO:0000256" key="13">
    <source>
        <dbReference type="ARBA" id="ARBA00023295"/>
    </source>
</evidence>
<dbReference type="CDD" id="cd00056">
    <property type="entry name" value="ENDO3c"/>
    <property type="match status" value="1"/>
</dbReference>
<comment type="function">
    <text evidence="2">Adenine glycosylase active on G-A mispairs. MutY also corrects error-prone DNA synthesis past GO lesions which are due to the oxidatively damaged form of guanine: 7,8-dihydro-8-oxoguanine (8-oxo-dGTP).</text>
</comment>
<dbReference type="SMART" id="SM00478">
    <property type="entry name" value="ENDO3c"/>
    <property type="match status" value="1"/>
</dbReference>
<dbReference type="NCBIfam" id="NF008132">
    <property type="entry name" value="PRK10880.1"/>
    <property type="match status" value="1"/>
</dbReference>
<dbReference type="FunFam" id="1.10.340.30:FF:000002">
    <property type="entry name" value="Adenine DNA glycosylase"/>
    <property type="match status" value="1"/>
</dbReference>
<evidence type="ECO:0000256" key="5">
    <source>
        <dbReference type="ARBA" id="ARBA00022023"/>
    </source>
</evidence>
<comment type="caution">
    <text evidence="16">The sequence shown here is derived from an EMBL/GenBank/DDBJ whole genome shotgun (WGS) entry which is preliminary data.</text>
</comment>
<dbReference type="GO" id="GO:0051539">
    <property type="term" value="F:4 iron, 4 sulfur cluster binding"/>
    <property type="evidence" value="ECO:0007669"/>
    <property type="project" value="UniProtKB-UniRule"/>
</dbReference>
<evidence type="ECO:0000256" key="7">
    <source>
        <dbReference type="ARBA" id="ARBA00022723"/>
    </source>
</evidence>
<comment type="catalytic activity">
    <reaction evidence="1 14">
        <text>Hydrolyzes free adenine bases from 7,8-dihydro-8-oxoguanine:adenine mismatched double-stranded DNA, leaving an apurinic site.</text>
        <dbReference type="EC" id="3.2.2.31"/>
    </reaction>
</comment>
<dbReference type="EMBL" id="CADCXN010000049">
    <property type="protein sequence ID" value="CAA9890417.1"/>
    <property type="molecule type" value="Genomic_DNA"/>
</dbReference>